<dbReference type="Proteomes" id="UP000717696">
    <property type="component" value="Unassembled WGS sequence"/>
</dbReference>
<evidence type="ECO:0000313" key="3">
    <source>
        <dbReference type="Proteomes" id="UP000717696"/>
    </source>
</evidence>
<name>A0A9P9F1N3_9HYPO</name>
<evidence type="ECO:0000256" key="1">
    <source>
        <dbReference type="SAM" id="MobiDB-lite"/>
    </source>
</evidence>
<reference evidence="2" key="1">
    <citation type="journal article" date="2021" name="Nat. Commun.">
        <title>Genetic determinants of endophytism in the Arabidopsis root mycobiome.</title>
        <authorList>
            <person name="Mesny F."/>
            <person name="Miyauchi S."/>
            <person name="Thiergart T."/>
            <person name="Pickel B."/>
            <person name="Atanasova L."/>
            <person name="Karlsson M."/>
            <person name="Huettel B."/>
            <person name="Barry K.W."/>
            <person name="Haridas S."/>
            <person name="Chen C."/>
            <person name="Bauer D."/>
            <person name="Andreopoulos W."/>
            <person name="Pangilinan J."/>
            <person name="LaButti K."/>
            <person name="Riley R."/>
            <person name="Lipzen A."/>
            <person name="Clum A."/>
            <person name="Drula E."/>
            <person name="Henrissat B."/>
            <person name="Kohler A."/>
            <person name="Grigoriev I.V."/>
            <person name="Martin F.M."/>
            <person name="Hacquard S."/>
        </authorList>
    </citation>
    <scope>NUCLEOTIDE SEQUENCE</scope>
    <source>
        <strain evidence="2">MPI-CAGE-AT-0021</strain>
    </source>
</reference>
<proteinExistence type="predicted"/>
<accession>A0A9P9F1N3</accession>
<dbReference type="AlphaFoldDB" id="A0A9P9F1N3"/>
<keyword evidence="3" id="KW-1185">Reference proteome</keyword>
<protein>
    <submittedName>
        <fullName evidence="2">Uncharacterized protein</fullName>
    </submittedName>
</protein>
<comment type="caution">
    <text evidence="2">The sequence shown here is derived from an EMBL/GenBank/DDBJ whole genome shotgun (WGS) entry which is preliminary data.</text>
</comment>
<gene>
    <name evidence="2" type="ORF">B0J13DRAFT_524193</name>
</gene>
<feature type="region of interest" description="Disordered" evidence="1">
    <location>
        <begin position="1"/>
        <end position="116"/>
    </location>
</feature>
<organism evidence="2 3">
    <name type="scientific">Dactylonectria estremocensis</name>
    <dbReference type="NCBI Taxonomy" id="1079267"/>
    <lineage>
        <taxon>Eukaryota</taxon>
        <taxon>Fungi</taxon>
        <taxon>Dikarya</taxon>
        <taxon>Ascomycota</taxon>
        <taxon>Pezizomycotina</taxon>
        <taxon>Sordariomycetes</taxon>
        <taxon>Hypocreomycetidae</taxon>
        <taxon>Hypocreales</taxon>
        <taxon>Nectriaceae</taxon>
        <taxon>Dactylonectria</taxon>
    </lineage>
</organism>
<evidence type="ECO:0000313" key="2">
    <source>
        <dbReference type="EMBL" id="KAH7149565.1"/>
    </source>
</evidence>
<sequence>MTVPARARRPLDGASFVPEAKGALDKRENTESWTTGPRAHGPPASAFSFKDMTRIWRKKGLQGSKPAPSEELREKPATSNTSQRPATPARTDAQSHKARRVTGSSMSDQRGLDAPPPLATKCPCPIILAKHSDSSPLVGCQLPGTVPFWVLVQCPASTVALSQGGFGCCCLRLRGVLSPDTASLPASTSAVPVSGAYLPLSSFAVFAASRPPAYPGPQTAAKGLPSADVPRPEASARYYHVAH</sequence>
<dbReference type="EMBL" id="JAGMUU010000007">
    <property type="protein sequence ID" value="KAH7149565.1"/>
    <property type="molecule type" value="Genomic_DNA"/>
</dbReference>